<dbReference type="Pfam" id="PF12833">
    <property type="entry name" value="HTH_18"/>
    <property type="match status" value="1"/>
</dbReference>
<dbReference type="RefSeq" id="WP_187785126.1">
    <property type="nucleotide sequence ID" value="NZ_JACTVA010000024.1"/>
</dbReference>
<dbReference type="InterPro" id="IPR009057">
    <property type="entry name" value="Homeodomain-like_sf"/>
</dbReference>
<proteinExistence type="predicted"/>
<evidence type="ECO:0000256" key="1">
    <source>
        <dbReference type="ARBA" id="ARBA00023015"/>
    </source>
</evidence>
<dbReference type="PANTHER" id="PTHR46796:SF6">
    <property type="entry name" value="ARAC SUBFAMILY"/>
    <property type="match status" value="1"/>
</dbReference>
<dbReference type="PANTHER" id="PTHR46796">
    <property type="entry name" value="HTH-TYPE TRANSCRIPTIONAL ACTIVATOR RHAS-RELATED"/>
    <property type="match status" value="1"/>
</dbReference>
<dbReference type="SUPFAM" id="SSF46689">
    <property type="entry name" value="Homeodomain-like"/>
    <property type="match status" value="1"/>
</dbReference>
<keyword evidence="3" id="KW-0804">Transcription</keyword>
<evidence type="ECO:0000313" key="5">
    <source>
        <dbReference type="EMBL" id="MBC9207961.1"/>
    </source>
</evidence>
<feature type="domain" description="HTH araC/xylS-type" evidence="4">
    <location>
        <begin position="211"/>
        <end position="310"/>
    </location>
</feature>
<protein>
    <submittedName>
        <fullName evidence="5">Helix-turn-helix domain-containing protein</fullName>
    </submittedName>
</protein>
<dbReference type="InterPro" id="IPR050204">
    <property type="entry name" value="AraC_XylS_family_regulators"/>
</dbReference>
<comment type="caution">
    <text evidence="5">The sequence shown here is derived from an EMBL/GenBank/DDBJ whole genome shotgun (WGS) entry which is preliminary data.</text>
</comment>
<organism evidence="5 6">
    <name type="scientific">Teichococcus aerophilus</name>
    <dbReference type="NCBI Taxonomy" id="1224513"/>
    <lineage>
        <taxon>Bacteria</taxon>
        <taxon>Pseudomonadati</taxon>
        <taxon>Pseudomonadota</taxon>
        <taxon>Alphaproteobacteria</taxon>
        <taxon>Acetobacterales</taxon>
        <taxon>Roseomonadaceae</taxon>
        <taxon>Roseomonas</taxon>
    </lineage>
</organism>
<gene>
    <name evidence="5" type="ORF">IBL26_14040</name>
</gene>
<sequence length="339" mass="36772">MKPSVVATGAFAAREQFDAWCAWFQGVFAVQPNGQEAAGFLASSTTWTLDSALLCRVATPPIKVKRDSGMIRRDHLDHWNIAIGLGGAATGLESGPRNHTVPSGVPFIISLGNPLSSERAADERLQLYFSRDQFPSLNATLDMASGHPLNTPLGLLLADFMKLLERNLPEISAEDQPRLSEALRAMLAACIAPTGERLAEAQMLTRLTQMERIRVAVRQRMASSRLGPAMLCREVGISRSQLYRILESEGGVARYILQFRLNEAFARLSDTGVSCTIATIAAAHGFADASTFSRSFRREFGVTPTEVRAAVQSGVMVKPRAKPVFAADALTLQACLRGL</sequence>
<accession>A0ABR7RNQ5</accession>
<dbReference type="InterPro" id="IPR018060">
    <property type="entry name" value="HTH_AraC"/>
</dbReference>
<keyword evidence="2" id="KW-0238">DNA-binding</keyword>
<evidence type="ECO:0000256" key="2">
    <source>
        <dbReference type="ARBA" id="ARBA00023125"/>
    </source>
</evidence>
<name>A0ABR7RNQ5_9PROT</name>
<evidence type="ECO:0000256" key="3">
    <source>
        <dbReference type="ARBA" id="ARBA00023163"/>
    </source>
</evidence>
<keyword evidence="6" id="KW-1185">Reference proteome</keyword>
<reference evidence="5 6" key="1">
    <citation type="journal article" date="2013" name="Int. J. Syst. Evol. Microbiol.">
        <title>Roseomonas aerophila sp. nov., isolated from air.</title>
        <authorList>
            <person name="Kim S.J."/>
            <person name="Weon H.Y."/>
            <person name="Ahn J.H."/>
            <person name="Hong S.B."/>
            <person name="Seok S.J."/>
            <person name="Whang K.S."/>
            <person name="Kwon S.W."/>
        </authorList>
    </citation>
    <scope>NUCLEOTIDE SEQUENCE [LARGE SCALE GENOMIC DNA]</scope>
    <source>
        <strain evidence="5 6">NBRC 108923</strain>
    </source>
</reference>
<evidence type="ECO:0000313" key="6">
    <source>
        <dbReference type="Proteomes" id="UP000626026"/>
    </source>
</evidence>
<dbReference type="Proteomes" id="UP000626026">
    <property type="component" value="Unassembled WGS sequence"/>
</dbReference>
<keyword evidence="1" id="KW-0805">Transcription regulation</keyword>
<dbReference type="Gene3D" id="1.10.10.60">
    <property type="entry name" value="Homeodomain-like"/>
    <property type="match status" value="1"/>
</dbReference>
<dbReference type="InterPro" id="IPR020449">
    <property type="entry name" value="Tscrpt_reg_AraC-type_HTH"/>
</dbReference>
<dbReference type="PROSITE" id="PS01124">
    <property type="entry name" value="HTH_ARAC_FAMILY_2"/>
    <property type="match status" value="1"/>
</dbReference>
<dbReference type="PRINTS" id="PR00032">
    <property type="entry name" value="HTHARAC"/>
</dbReference>
<evidence type="ECO:0000259" key="4">
    <source>
        <dbReference type="PROSITE" id="PS01124"/>
    </source>
</evidence>
<dbReference type="SMART" id="SM00342">
    <property type="entry name" value="HTH_ARAC"/>
    <property type="match status" value="1"/>
</dbReference>
<dbReference type="EMBL" id="JACTVA010000024">
    <property type="protein sequence ID" value="MBC9207961.1"/>
    <property type="molecule type" value="Genomic_DNA"/>
</dbReference>